<sequence length="102" mass="11557">MELAEEICLFWWIRSQEGAGTEQQSNAKAAKGRRRGHHTNVYALSGLSFHTRTISPSPGCFFRLIGEARHLEARCQCCGRGAIKEADERVEGIERARGRRRE</sequence>
<keyword evidence="2" id="KW-1185">Reference proteome</keyword>
<comment type="caution">
    <text evidence="1">The sequence shown here is derived from an EMBL/GenBank/DDBJ whole genome shotgun (WGS) entry which is preliminary data.</text>
</comment>
<dbReference type="Proteomes" id="UP000218231">
    <property type="component" value="Unassembled WGS sequence"/>
</dbReference>
<proteinExistence type="predicted"/>
<dbReference type="AlphaFoldDB" id="A0A2A2LLM5"/>
<dbReference type="EMBL" id="LIAE01006609">
    <property type="protein sequence ID" value="PAV87059.1"/>
    <property type="molecule type" value="Genomic_DNA"/>
</dbReference>
<reference evidence="1 2" key="1">
    <citation type="journal article" date="2017" name="Curr. Biol.">
        <title>Genome architecture and evolution of a unichromosomal asexual nematode.</title>
        <authorList>
            <person name="Fradin H."/>
            <person name="Zegar C."/>
            <person name="Gutwein M."/>
            <person name="Lucas J."/>
            <person name="Kovtun M."/>
            <person name="Corcoran D."/>
            <person name="Baugh L.R."/>
            <person name="Kiontke K."/>
            <person name="Gunsalus K."/>
            <person name="Fitch D.H."/>
            <person name="Piano F."/>
        </authorList>
    </citation>
    <scope>NUCLEOTIDE SEQUENCE [LARGE SCALE GENOMIC DNA]</scope>
    <source>
        <strain evidence="1">PF1309</strain>
    </source>
</reference>
<gene>
    <name evidence="1" type="ORF">WR25_12708</name>
</gene>
<evidence type="ECO:0000313" key="1">
    <source>
        <dbReference type="EMBL" id="PAV87059.1"/>
    </source>
</evidence>
<accession>A0A2A2LLM5</accession>
<organism evidence="1 2">
    <name type="scientific">Diploscapter pachys</name>
    <dbReference type="NCBI Taxonomy" id="2018661"/>
    <lineage>
        <taxon>Eukaryota</taxon>
        <taxon>Metazoa</taxon>
        <taxon>Ecdysozoa</taxon>
        <taxon>Nematoda</taxon>
        <taxon>Chromadorea</taxon>
        <taxon>Rhabditida</taxon>
        <taxon>Rhabditina</taxon>
        <taxon>Rhabditomorpha</taxon>
        <taxon>Rhabditoidea</taxon>
        <taxon>Rhabditidae</taxon>
        <taxon>Diploscapter</taxon>
    </lineage>
</organism>
<protein>
    <submittedName>
        <fullName evidence="1">Uncharacterized protein</fullName>
    </submittedName>
</protein>
<name>A0A2A2LLM5_9BILA</name>
<evidence type="ECO:0000313" key="2">
    <source>
        <dbReference type="Proteomes" id="UP000218231"/>
    </source>
</evidence>
<dbReference type="OrthoDB" id="6252992at2759"/>